<comment type="caution">
    <text evidence="3">The sequence shown here is derived from an EMBL/GenBank/DDBJ whole genome shotgun (WGS) entry which is preliminary data.</text>
</comment>
<sequence length="73" mass="7624">MKFQNMKNKAKYALATVAVSAMSAPVMAEGILDTVKQEITGYKAEIIALGAIVVGISIAFAVIRIGKRGANAV</sequence>
<feature type="signal peptide" evidence="2">
    <location>
        <begin position="1"/>
        <end position="28"/>
    </location>
</feature>
<evidence type="ECO:0000256" key="1">
    <source>
        <dbReference type="SAM" id="Phobius"/>
    </source>
</evidence>
<keyword evidence="1" id="KW-1133">Transmembrane helix</keyword>
<feature type="chain" id="PRO_5040891744" evidence="2">
    <location>
        <begin position="29"/>
        <end position="73"/>
    </location>
</feature>
<keyword evidence="1" id="KW-0472">Membrane</keyword>
<protein>
    <submittedName>
        <fullName evidence="3">Uncharacterized protein</fullName>
    </submittedName>
</protein>
<organism evidence="3 4">
    <name type="scientific">Neisseria subflava NJ9703</name>
    <dbReference type="NCBI Taxonomy" id="546268"/>
    <lineage>
        <taxon>Bacteria</taxon>
        <taxon>Pseudomonadati</taxon>
        <taxon>Pseudomonadota</taxon>
        <taxon>Betaproteobacteria</taxon>
        <taxon>Neisseriales</taxon>
        <taxon>Neisseriaceae</taxon>
        <taxon>Neisseria</taxon>
    </lineage>
</organism>
<feature type="transmembrane region" description="Helical" evidence="1">
    <location>
        <begin position="44"/>
        <end position="63"/>
    </location>
</feature>
<keyword evidence="2" id="KW-0732">Signal</keyword>
<accession>A0A9W5IQ51</accession>
<dbReference type="EMBL" id="ACEO02000008">
    <property type="protein sequence ID" value="EFC51719.1"/>
    <property type="molecule type" value="Genomic_DNA"/>
</dbReference>
<dbReference type="Proteomes" id="UP000004621">
    <property type="component" value="Unassembled WGS sequence"/>
</dbReference>
<evidence type="ECO:0000313" key="3">
    <source>
        <dbReference type="EMBL" id="EFC51719.1"/>
    </source>
</evidence>
<keyword evidence="1" id="KW-0812">Transmembrane</keyword>
<proteinExistence type="predicted"/>
<gene>
    <name evidence="3" type="ORF">NEISUBOT_04710</name>
</gene>
<name>A0A9W5IQ51_NEISU</name>
<dbReference type="AlphaFoldDB" id="A0A9W5IQ51"/>
<dbReference type="RefSeq" id="WP_004520284.1">
    <property type="nucleotide sequence ID" value="NZ_ACEO02000008.1"/>
</dbReference>
<evidence type="ECO:0000256" key="2">
    <source>
        <dbReference type="SAM" id="SignalP"/>
    </source>
</evidence>
<reference evidence="3 4" key="1">
    <citation type="submission" date="2010-01" db="EMBL/GenBank/DDBJ databases">
        <authorList>
            <person name="Weinstock G."/>
            <person name="Sodergren E."/>
            <person name="Clifton S."/>
            <person name="Fulton L."/>
            <person name="Fulton B."/>
            <person name="Courtney L."/>
            <person name="Fronick C."/>
            <person name="Harrison M."/>
            <person name="Strong C."/>
            <person name="Farmer C."/>
            <person name="Delahaunty K."/>
            <person name="Markovic C."/>
            <person name="Hall O."/>
            <person name="Minx P."/>
            <person name="Tomlinson C."/>
            <person name="Mitreva M."/>
            <person name="Nelson J."/>
            <person name="Hou S."/>
            <person name="Wollam A."/>
            <person name="Pepin K.H."/>
            <person name="Johnson M."/>
            <person name="Bhonagiri V."/>
            <person name="Nash W.E."/>
            <person name="Warren W."/>
            <person name="Chinwalla A."/>
            <person name="Mardis E.R."/>
            <person name="Wilson R.K."/>
        </authorList>
    </citation>
    <scope>NUCLEOTIDE SEQUENCE [LARGE SCALE GENOMIC DNA]</scope>
    <source>
        <strain evidence="3 4">NJ9703</strain>
    </source>
</reference>
<evidence type="ECO:0000313" key="4">
    <source>
        <dbReference type="Proteomes" id="UP000004621"/>
    </source>
</evidence>